<reference evidence="5 6" key="1">
    <citation type="submission" date="2019-07" db="EMBL/GenBank/DDBJ databases">
        <title>Genome sequence of 2 isolates from Red Sea Mangroves.</title>
        <authorList>
            <person name="Sefrji F."/>
            <person name="Michoud G."/>
            <person name="Merlino G."/>
            <person name="Daffonchio D."/>
        </authorList>
    </citation>
    <scope>NUCLEOTIDE SEQUENCE [LARGE SCALE GENOMIC DNA]</scope>
    <source>
        <strain evidence="5 6">R1DC41</strain>
    </source>
</reference>
<dbReference type="RefSeq" id="WP_239673467.1">
    <property type="nucleotide sequence ID" value="NZ_CP049742.1"/>
</dbReference>
<proteinExistence type="predicted"/>
<evidence type="ECO:0000256" key="1">
    <source>
        <dbReference type="ARBA" id="ARBA00022448"/>
    </source>
</evidence>
<dbReference type="PROSITE" id="PS50893">
    <property type="entry name" value="ABC_TRANSPORTER_2"/>
    <property type="match status" value="1"/>
</dbReference>
<gene>
    <name evidence="5" type="ORF">G8O30_02725</name>
</gene>
<dbReference type="InterPro" id="IPR017871">
    <property type="entry name" value="ABC_transporter-like_CS"/>
</dbReference>
<dbReference type="InterPro" id="IPR027417">
    <property type="entry name" value="P-loop_NTPase"/>
</dbReference>
<dbReference type="InterPro" id="IPR003439">
    <property type="entry name" value="ABC_transporter-like_ATP-bd"/>
</dbReference>
<keyword evidence="6" id="KW-1185">Reference proteome</keyword>
<keyword evidence="2" id="KW-0547">Nucleotide-binding</keyword>
<evidence type="ECO:0000313" key="6">
    <source>
        <dbReference type="Proteomes" id="UP000593626"/>
    </source>
</evidence>
<dbReference type="Pfam" id="PF00005">
    <property type="entry name" value="ABC_tran"/>
    <property type="match status" value="1"/>
</dbReference>
<evidence type="ECO:0000313" key="5">
    <source>
        <dbReference type="EMBL" id="QPC45946.1"/>
    </source>
</evidence>
<evidence type="ECO:0000256" key="2">
    <source>
        <dbReference type="ARBA" id="ARBA00022741"/>
    </source>
</evidence>
<keyword evidence="3 5" id="KW-0067">ATP-binding</keyword>
<evidence type="ECO:0000259" key="4">
    <source>
        <dbReference type="PROSITE" id="PS50893"/>
    </source>
</evidence>
<dbReference type="EMBL" id="CP049742">
    <property type="protein sequence ID" value="QPC45946.1"/>
    <property type="molecule type" value="Genomic_DNA"/>
</dbReference>
<evidence type="ECO:0000256" key="3">
    <source>
        <dbReference type="ARBA" id="ARBA00022840"/>
    </source>
</evidence>
<dbReference type="SUPFAM" id="SSF52540">
    <property type="entry name" value="P-loop containing nucleoside triphosphate hydrolases"/>
    <property type="match status" value="1"/>
</dbReference>
<sequence>MLRVDSISFSFSKKEILHDITFTAEKDKVTCIVGPSGSGKSTLFEIIGGLLSPNSGDVLLEGASIVGEKGNIAFMPQESTLFPWRTIMQNITLPMELSGTPINEKDILGYLRRAGLEEYAFAFPNQLSGGMKQRVSFIRALVSNIPLLLLDEPFSALDEFTRRDMQNWLLKTIKDSPRTILFVTHQIEEALLMADKIIVLSNNPATVLNEIVLPNKEQREEDWTFSPEAQAFKKEIINLLKPSS</sequence>
<keyword evidence="1" id="KW-0813">Transport</keyword>
<dbReference type="PROSITE" id="PS00211">
    <property type="entry name" value="ABC_TRANSPORTER_1"/>
    <property type="match status" value="1"/>
</dbReference>
<dbReference type="Gene3D" id="3.40.50.300">
    <property type="entry name" value="P-loop containing nucleotide triphosphate hydrolases"/>
    <property type="match status" value="1"/>
</dbReference>
<dbReference type="Proteomes" id="UP000593626">
    <property type="component" value="Chromosome"/>
</dbReference>
<accession>A0A7S8C9K9</accession>
<dbReference type="PANTHER" id="PTHR42788:SF2">
    <property type="entry name" value="ABC TRANSPORTER ATP-BINDING PROTEIN"/>
    <property type="match status" value="1"/>
</dbReference>
<dbReference type="AlphaFoldDB" id="A0A7S8C9K9"/>
<name>A0A7S8C9K9_9BACI</name>
<dbReference type="KEGG" id="mcui:G8O30_02725"/>
<feature type="domain" description="ABC transporter" evidence="4">
    <location>
        <begin position="2"/>
        <end position="227"/>
    </location>
</feature>
<protein>
    <submittedName>
        <fullName evidence="5">ABC transporter ATP-binding protein</fullName>
    </submittedName>
</protein>
<dbReference type="GO" id="GO:0005524">
    <property type="term" value="F:ATP binding"/>
    <property type="evidence" value="ECO:0007669"/>
    <property type="project" value="UniProtKB-KW"/>
</dbReference>
<dbReference type="GO" id="GO:0016887">
    <property type="term" value="F:ATP hydrolysis activity"/>
    <property type="evidence" value="ECO:0007669"/>
    <property type="project" value="InterPro"/>
</dbReference>
<dbReference type="InterPro" id="IPR003593">
    <property type="entry name" value="AAA+_ATPase"/>
</dbReference>
<dbReference type="SMART" id="SM00382">
    <property type="entry name" value="AAA"/>
    <property type="match status" value="1"/>
</dbReference>
<dbReference type="InterPro" id="IPR050166">
    <property type="entry name" value="ABC_transporter_ATP-bind"/>
</dbReference>
<organism evidence="5 6">
    <name type="scientific">Mangrovibacillus cuniculi</name>
    <dbReference type="NCBI Taxonomy" id="2593652"/>
    <lineage>
        <taxon>Bacteria</taxon>
        <taxon>Bacillati</taxon>
        <taxon>Bacillota</taxon>
        <taxon>Bacilli</taxon>
        <taxon>Bacillales</taxon>
        <taxon>Bacillaceae</taxon>
        <taxon>Mangrovibacillus</taxon>
    </lineage>
</organism>
<dbReference type="PANTHER" id="PTHR42788">
    <property type="entry name" value="TAURINE IMPORT ATP-BINDING PROTEIN-RELATED"/>
    <property type="match status" value="1"/>
</dbReference>